<organism evidence="2 3">
    <name type="scientific">Planobispora siamensis</name>
    <dbReference type="NCBI Taxonomy" id="936338"/>
    <lineage>
        <taxon>Bacteria</taxon>
        <taxon>Bacillati</taxon>
        <taxon>Actinomycetota</taxon>
        <taxon>Actinomycetes</taxon>
        <taxon>Streptosporangiales</taxon>
        <taxon>Streptosporangiaceae</taxon>
        <taxon>Planobispora</taxon>
    </lineage>
</organism>
<comment type="caution">
    <text evidence="2">The sequence shown here is derived from an EMBL/GenBank/DDBJ whole genome shotgun (WGS) entry which is preliminary data.</text>
</comment>
<name>A0A8J3SKC4_9ACTN</name>
<dbReference type="RefSeq" id="WP_204066316.1">
    <property type="nucleotide sequence ID" value="NZ_BOOJ01000038.1"/>
</dbReference>
<protein>
    <recommendedName>
        <fullName evidence="4">Gluconeogenesis factor</fullName>
    </recommendedName>
</protein>
<dbReference type="Pfam" id="PF01933">
    <property type="entry name" value="CofD"/>
    <property type="match status" value="1"/>
</dbReference>
<evidence type="ECO:0008006" key="4">
    <source>
        <dbReference type="Google" id="ProtNLM"/>
    </source>
</evidence>
<dbReference type="InterPro" id="IPR002882">
    <property type="entry name" value="CofD"/>
</dbReference>
<dbReference type="SUPFAM" id="SSF142338">
    <property type="entry name" value="CofD-like"/>
    <property type="match status" value="1"/>
</dbReference>
<reference evidence="2 3" key="1">
    <citation type="submission" date="2021-01" db="EMBL/GenBank/DDBJ databases">
        <title>Whole genome shotgun sequence of Planobispora siamensis NBRC 107568.</title>
        <authorList>
            <person name="Komaki H."/>
            <person name="Tamura T."/>
        </authorList>
    </citation>
    <scope>NUCLEOTIDE SEQUENCE [LARGE SCALE GENOMIC DNA]</scope>
    <source>
        <strain evidence="2 3">NBRC 107568</strain>
    </source>
</reference>
<dbReference type="PANTHER" id="PTHR30135:SF3">
    <property type="entry name" value="GLUCONEOGENESIS FACTOR-RELATED"/>
    <property type="match status" value="1"/>
</dbReference>
<gene>
    <name evidence="2" type="ORF">Psi01_48060</name>
</gene>
<dbReference type="InterPro" id="IPR010119">
    <property type="entry name" value="Gluconeogen_factor"/>
</dbReference>
<dbReference type="EMBL" id="BOOJ01000038">
    <property type="protein sequence ID" value="GIH94176.1"/>
    <property type="molecule type" value="Genomic_DNA"/>
</dbReference>
<dbReference type="Proteomes" id="UP000619788">
    <property type="component" value="Unassembled WGS sequence"/>
</dbReference>
<dbReference type="Gene3D" id="3.40.50.10680">
    <property type="entry name" value="CofD-like domains"/>
    <property type="match status" value="1"/>
</dbReference>
<dbReference type="PANTHER" id="PTHR30135">
    <property type="entry name" value="UNCHARACTERIZED PROTEIN YVCK-RELATED"/>
    <property type="match status" value="1"/>
</dbReference>
<dbReference type="AlphaFoldDB" id="A0A8J3SKC4"/>
<evidence type="ECO:0000313" key="3">
    <source>
        <dbReference type="Proteomes" id="UP000619788"/>
    </source>
</evidence>
<dbReference type="GO" id="GO:0043743">
    <property type="term" value="F:LPPG:FO 2-phospho-L-lactate transferase activity"/>
    <property type="evidence" value="ECO:0007669"/>
    <property type="project" value="InterPro"/>
</dbReference>
<sequence>MSPRRSGRAAVTLFGGGRGGAGIARELLRAPGIDLSVVINGYDNGLSTGALRRYLPGMLGPSDFRKNLLLHLDGGDPRQAAMTAILEHRLPPGATRRDLSDLIDSLAFPAEGGHREAAACRTLTAHRRFAALPPRVRAAIVRDLTVFRHRLDSRPDGLDLADCALGNLVFAGAYLRLGGDFNATIRSCAETFESPARLVNVTGGENAFLVALRRDGRILADEADIVAPQDGAAIAELFLMREPISSRRRAELEAMAAERRRRALARGGARVSLSQEARDAVVHADLIVYGPGTPHSSLLPSYLTPGIADAIAASRARAKVFVVNIRDDHDVRGLSAADLVDLTLSYLGDPRNERRTVTHVLCHRPATPAAGTPQPPPEVAAGGVRAGVRWVVADLEDPERPGAHCGRRTFTALTALAGVAGEATVLSAG</sequence>
<dbReference type="InterPro" id="IPR038136">
    <property type="entry name" value="CofD-like_dom_sf"/>
</dbReference>
<keyword evidence="3" id="KW-1185">Reference proteome</keyword>
<evidence type="ECO:0000256" key="1">
    <source>
        <dbReference type="ARBA" id="ARBA00022490"/>
    </source>
</evidence>
<evidence type="ECO:0000313" key="2">
    <source>
        <dbReference type="EMBL" id="GIH94176.1"/>
    </source>
</evidence>
<accession>A0A8J3SKC4</accession>
<keyword evidence="1" id="KW-0963">Cytoplasm</keyword>
<proteinExistence type="predicted"/>